<dbReference type="InParanoid" id="G4YFT0"/>
<organism evidence="2 3">
    <name type="scientific">Phytophthora sojae (strain P6497)</name>
    <name type="common">Soybean stem and root rot agent</name>
    <name type="synonym">Phytophthora megasperma f. sp. glycines</name>
    <dbReference type="NCBI Taxonomy" id="1094619"/>
    <lineage>
        <taxon>Eukaryota</taxon>
        <taxon>Sar</taxon>
        <taxon>Stramenopiles</taxon>
        <taxon>Oomycota</taxon>
        <taxon>Peronosporomycetes</taxon>
        <taxon>Peronosporales</taxon>
        <taxon>Peronosporaceae</taxon>
        <taxon>Phytophthora</taxon>
    </lineage>
</organism>
<evidence type="ECO:0000256" key="1">
    <source>
        <dbReference type="SAM" id="MobiDB-lite"/>
    </source>
</evidence>
<evidence type="ECO:0000313" key="3">
    <source>
        <dbReference type="Proteomes" id="UP000002640"/>
    </source>
</evidence>
<dbReference type="KEGG" id="psoj:PHYSODRAFT_308795"/>
<accession>G4YFT0</accession>
<evidence type="ECO:0000313" key="2">
    <source>
        <dbReference type="EMBL" id="EGZ27657.1"/>
    </source>
</evidence>
<dbReference type="EMBL" id="JH159151">
    <property type="protein sequence ID" value="EGZ27657.1"/>
    <property type="molecule type" value="Genomic_DNA"/>
</dbReference>
<reference evidence="2 3" key="1">
    <citation type="journal article" date="2006" name="Science">
        <title>Phytophthora genome sequences uncover evolutionary origins and mechanisms of pathogenesis.</title>
        <authorList>
            <person name="Tyler B.M."/>
            <person name="Tripathy S."/>
            <person name="Zhang X."/>
            <person name="Dehal P."/>
            <person name="Jiang R.H."/>
            <person name="Aerts A."/>
            <person name="Arredondo F.D."/>
            <person name="Baxter L."/>
            <person name="Bensasson D."/>
            <person name="Beynon J.L."/>
            <person name="Chapman J."/>
            <person name="Damasceno C.M."/>
            <person name="Dorrance A.E."/>
            <person name="Dou D."/>
            <person name="Dickerman A.W."/>
            <person name="Dubchak I.L."/>
            <person name="Garbelotto M."/>
            <person name="Gijzen M."/>
            <person name="Gordon S.G."/>
            <person name="Govers F."/>
            <person name="Grunwald N.J."/>
            <person name="Huang W."/>
            <person name="Ivors K.L."/>
            <person name="Jones R.W."/>
            <person name="Kamoun S."/>
            <person name="Krampis K."/>
            <person name="Lamour K.H."/>
            <person name="Lee M.K."/>
            <person name="McDonald W.H."/>
            <person name="Medina M."/>
            <person name="Meijer H.J."/>
            <person name="Nordberg E.K."/>
            <person name="Maclean D.J."/>
            <person name="Ospina-Giraldo M.D."/>
            <person name="Morris P.F."/>
            <person name="Phuntumart V."/>
            <person name="Putnam N.H."/>
            <person name="Rash S."/>
            <person name="Rose J.K."/>
            <person name="Sakihama Y."/>
            <person name="Salamov A.A."/>
            <person name="Savidor A."/>
            <person name="Scheuring C.F."/>
            <person name="Smith B.M."/>
            <person name="Sobral B.W."/>
            <person name="Terry A."/>
            <person name="Torto-Alalibo T.A."/>
            <person name="Win J."/>
            <person name="Xu Z."/>
            <person name="Zhang H."/>
            <person name="Grigoriev I.V."/>
            <person name="Rokhsar D.S."/>
            <person name="Boore J.L."/>
        </authorList>
    </citation>
    <scope>NUCLEOTIDE SEQUENCE [LARGE SCALE GENOMIC DNA]</scope>
    <source>
        <strain evidence="2 3">P6497</strain>
    </source>
</reference>
<dbReference type="Proteomes" id="UP000002640">
    <property type="component" value="Unassembled WGS sequence"/>
</dbReference>
<proteinExistence type="predicted"/>
<dbReference type="RefSeq" id="XP_009514932.1">
    <property type="nucleotide sequence ID" value="XM_009516637.1"/>
</dbReference>
<dbReference type="OMA" id="RTHWAMS"/>
<dbReference type="SMR" id="G4YFT0"/>
<gene>
    <name evidence="2" type="ORF">PHYSODRAFT_308795</name>
</gene>
<dbReference type="AlphaFoldDB" id="G4YFT0"/>
<feature type="region of interest" description="Disordered" evidence="1">
    <location>
        <begin position="161"/>
        <end position="185"/>
    </location>
</feature>
<name>G4YFT0_PHYSP</name>
<sequence length="185" mass="20614">MPTPVRVALSTYGKKTIRSDPSIYMKLSQGAPQRDWRRTKNTGPFEIEVFVLAARKPKSNLAGTRRATAPRIQEAARTIDSFLEQRSDLQPEGTELTVPETATFAQAQHIDAMREQETALEEPTHQTISVRFNGSTEMPLTIEVAELRRVLALPSHNLLASGVFSSFEPPAEPEEDVSDDEHKSD</sequence>
<keyword evidence="3" id="KW-1185">Reference proteome</keyword>
<protein>
    <submittedName>
        <fullName evidence="2">Uncharacterized protein</fullName>
    </submittedName>
</protein>
<dbReference type="GeneID" id="20643072"/>